<feature type="region of interest" description="Disordered" evidence="1">
    <location>
        <begin position="452"/>
        <end position="471"/>
    </location>
</feature>
<proteinExistence type="predicted"/>
<protein>
    <submittedName>
        <fullName evidence="2">Uncharacterized protein</fullName>
    </submittedName>
</protein>
<name>A0A226DDB3_FOLCA</name>
<feature type="region of interest" description="Disordered" evidence="1">
    <location>
        <begin position="301"/>
        <end position="324"/>
    </location>
</feature>
<feature type="region of interest" description="Disordered" evidence="1">
    <location>
        <begin position="207"/>
        <end position="268"/>
    </location>
</feature>
<evidence type="ECO:0000313" key="3">
    <source>
        <dbReference type="Proteomes" id="UP000198287"/>
    </source>
</evidence>
<keyword evidence="3" id="KW-1185">Reference proteome</keyword>
<accession>A0A226DDB3</accession>
<gene>
    <name evidence="2" type="ORF">Fcan01_22251</name>
</gene>
<feature type="compositionally biased region" description="Basic and acidic residues" evidence="1">
    <location>
        <begin position="119"/>
        <end position="133"/>
    </location>
</feature>
<feature type="compositionally biased region" description="Low complexity" evidence="1">
    <location>
        <begin position="477"/>
        <end position="493"/>
    </location>
</feature>
<feature type="compositionally biased region" description="Polar residues" evidence="1">
    <location>
        <begin position="413"/>
        <end position="428"/>
    </location>
</feature>
<reference evidence="2 3" key="1">
    <citation type="submission" date="2015-12" db="EMBL/GenBank/DDBJ databases">
        <title>The genome of Folsomia candida.</title>
        <authorList>
            <person name="Faddeeva A."/>
            <person name="Derks M.F."/>
            <person name="Anvar Y."/>
            <person name="Smit S."/>
            <person name="Van Straalen N."/>
            <person name="Roelofs D."/>
        </authorList>
    </citation>
    <scope>NUCLEOTIDE SEQUENCE [LARGE SCALE GENOMIC DNA]</scope>
    <source>
        <strain evidence="2 3">VU population</strain>
        <tissue evidence="2">Whole body</tissue>
    </source>
</reference>
<feature type="region of interest" description="Disordered" evidence="1">
    <location>
        <begin position="76"/>
        <end position="143"/>
    </location>
</feature>
<feature type="compositionally biased region" description="Pro residues" evidence="1">
    <location>
        <begin position="305"/>
        <end position="317"/>
    </location>
</feature>
<feature type="compositionally biased region" description="Low complexity" evidence="1">
    <location>
        <begin position="678"/>
        <end position="690"/>
    </location>
</feature>
<feature type="region of interest" description="Disordered" evidence="1">
    <location>
        <begin position="477"/>
        <end position="497"/>
    </location>
</feature>
<dbReference type="EMBL" id="LNIX01000024">
    <property type="protein sequence ID" value="OXA42948.1"/>
    <property type="molecule type" value="Genomic_DNA"/>
</dbReference>
<sequence length="729" mass="81087">MCEELRKKYNELDKLWTGKSKRKRKTAFPTNTIGIRELIRNDRSKNRGTHLPCSTMHKIVSFAKLKRKVNFAKYVVSSSSSSSMPTTPMRTRKSSGGSGGTSGGRSHSLTWPRFVIKSKAKEEGGKKTVEKMGPDLNNNDNVATEDVDNITEDDDNVSEDVPNTMEDYANDFLDCRDGEEAIKSTPITTTWSHSSRQVLSTILGDMSLSSSESRQDNVEIPPKTRARSSSRSSREVKIVTTSSAKIRSKTASSSTGRSSHHHLGVPTKRSSLAHHPYQFRQPHQHHHHQPMSSYAYLLSKSQPLSIPPPPGFPPRPPQQQQQQQHSFNFGVMPAPQAQRHQQNLPTPQPEVEKQPYNHIPMTQQDMARKADLMFSQVMGVHYSHGHYSQWSPNSSFVGDNCSSSSSSSGGGYQNLNALPNMSSPQNNPYVRYQQQHNQYHGQNYSLLQIAQQSQQKLGLSPAPPPQQQQQQQFMPMMFSPQTGSGGPQNMNNNQPPPPRPLGWFCPAQQQPQPQQIQIPPPQQKKCVFLQRPQHGPMTNIYNPAGGIPPGGQTLGGMMIPSRIHYWQDVQDHNSRQQQHQHAVRNARVCYLNTVPQGQGQQQQQGQCQGQQVPFITQGNNVMLLSPPRHGVKTPHFHQQSSPQRHHKTSLRSVSSTGSILDPRPARQHKSPKSFTLWSDSTSTSSASSSDPPTPTGQPRSPDVGEGQSQGQSQDLSEDGDDVGLELLLP</sequence>
<dbReference type="AlphaFoldDB" id="A0A226DDB3"/>
<feature type="region of interest" description="Disordered" evidence="1">
    <location>
        <begin position="398"/>
        <end position="428"/>
    </location>
</feature>
<evidence type="ECO:0000256" key="1">
    <source>
        <dbReference type="SAM" id="MobiDB-lite"/>
    </source>
</evidence>
<organism evidence="2 3">
    <name type="scientific">Folsomia candida</name>
    <name type="common">Springtail</name>
    <dbReference type="NCBI Taxonomy" id="158441"/>
    <lineage>
        <taxon>Eukaryota</taxon>
        <taxon>Metazoa</taxon>
        <taxon>Ecdysozoa</taxon>
        <taxon>Arthropoda</taxon>
        <taxon>Hexapoda</taxon>
        <taxon>Collembola</taxon>
        <taxon>Entomobryomorpha</taxon>
        <taxon>Isotomoidea</taxon>
        <taxon>Isotomidae</taxon>
        <taxon>Proisotominae</taxon>
        <taxon>Folsomia</taxon>
    </lineage>
</organism>
<evidence type="ECO:0000313" key="2">
    <source>
        <dbReference type="EMBL" id="OXA42948.1"/>
    </source>
</evidence>
<comment type="caution">
    <text evidence="2">The sequence shown here is derived from an EMBL/GenBank/DDBJ whole genome shotgun (WGS) entry which is preliminary data.</text>
</comment>
<feature type="region of interest" description="Disordered" evidence="1">
    <location>
        <begin position="621"/>
        <end position="729"/>
    </location>
</feature>
<dbReference type="Proteomes" id="UP000198287">
    <property type="component" value="Unassembled WGS sequence"/>
</dbReference>